<accession>A0A4U6RZN8</accession>
<evidence type="ECO:0000256" key="2">
    <source>
        <dbReference type="ARBA" id="ARBA00023125"/>
    </source>
</evidence>
<dbReference type="SMART" id="SM00421">
    <property type="entry name" value="HTH_LUXR"/>
    <property type="match status" value="1"/>
</dbReference>
<proteinExistence type="predicted"/>
<dbReference type="EMBL" id="SZZP01000010">
    <property type="protein sequence ID" value="TKV80101.1"/>
    <property type="molecule type" value="Genomic_DNA"/>
</dbReference>
<dbReference type="AlphaFoldDB" id="A0A4U6RZN8"/>
<dbReference type="CDD" id="cd06170">
    <property type="entry name" value="LuxR_C_like"/>
    <property type="match status" value="1"/>
</dbReference>
<evidence type="ECO:0000313" key="6">
    <source>
        <dbReference type="Proteomes" id="UP000305095"/>
    </source>
</evidence>
<dbReference type="InterPro" id="IPR036388">
    <property type="entry name" value="WH-like_DNA-bd_sf"/>
</dbReference>
<keyword evidence="3" id="KW-0804">Transcription</keyword>
<dbReference type="PANTHER" id="PTHR44688">
    <property type="entry name" value="DNA-BINDING TRANSCRIPTIONAL ACTIVATOR DEVR_DOSR"/>
    <property type="match status" value="1"/>
</dbReference>
<name>A0A4U6RZN8_BRAEL</name>
<reference evidence="5 6" key="1">
    <citation type="submission" date="2019-05" db="EMBL/GenBank/DDBJ databases">
        <title>Draft Genome of Bradyrhizobium elkanii strain SEMIA 938, Used in Commercial Inoculants for Lupinus spp. in Brazil.</title>
        <authorList>
            <person name="Hungria M."/>
            <person name="Delamuta J.R.M."/>
            <person name="Ribeiro R.A."/>
            <person name="Nogueira M.A."/>
        </authorList>
    </citation>
    <scope>NUCLEOTIDE SEQUENCE [LARGE SCALE GENOMIC DNA]</scope>
    <source>
        <strain evidence="5 6">Semia 938</strain>
    </source>
</reference>
<dbReference type="RefSeq" id="WP_137479389.1">
    <property type="nucleotide sequence ID" value="NZ_SZZP01000010.1"/>
</dbReference>
<keyword evidence="1" id="KW-0805">Transcription regulation</keyword>
<evidence type="ECO:0000256" key="3">
    <source>
        <dbReference type="ARBA" id="ARBA00023163"/>
    </source>
</evidence>
<dbReference type="Pfam" id="PF00196">
    <property type="entry name" value="GerE"/>
    <property type="match status" value="1"/>
</dbReference>
<evidence type="ECO:0000259" key="4">
    <source>
        <dbReference type="PROSITE" id="PS50043"/>
    </source>
</evidence>
<dbReference type="Proteomes" id="UP000305095">
    <property type="component" value="Unassembled WGS sequence"/>
</dbReference>
<dbReference type="Gene3D" id="1.10.10.10">
    <property type="entry name" value="Winged helix-like DNA-binding domain superfamily/Winged helix DNA-binding domain"/>
    <property type="match status" value="1"/>
</dbReference>
<feature type="domain" description="HTH luxR-type" evidence="4">
    <location>
        <begin position="166"/>
        <end position="231"/>
    </location>
</feature>
<dbReference type="PANTHER" id="PTHR44688:SF16">
    <property type="entry name" value="DNA-BINDING TRANSCRIPTIONAL ACTIVATOR DEVR_DOSR"/>
    <property type="match status" value="1"/>
</dbReference>
<protein>
    <submittedName>
        <fullName evidence="5">LuxR family transcriptional regulator</fullName>
    </submittedName>
</protein>
<dbReference type="SUPFAM" id="SSF75516">
    <property type="entry name" value="Pheromone-binding domain of LuxR-like quorum-sensing transcription factors"/>
    <property type="match status" value="1"/>
</dbReference>
<evidence type="ECO:0000313" key="5">
    <source>
        <dbReference type="EMBL" id="TKV80101.1"/>
    </source>
</evidence>
<dbReference type="SUPFAM" id="SSF46894">
    <property type="entry name" value="C-terminal effector domain of the bipartite response regulators"/>
    <property type="match status" value="1"/>
</dbReference>
<dbReference type="PROSITE" id="PS50043">
    <property type="entry name" value="HTH_LUXR_2"/>
    <property type="match status" value="1"/>
</dbReference>
<dbReference type="Pfam" id="PF03472">
    <property type="entry name" value="Autoind_bind"/>
    <property type="match status" value="1"/>
</dbReference>
<dbReference type="InterPro" id="IPR016032">
    <property type="entry name" value="Sig_transdc_resp-reg_C-effctor"/>
</dbReference>
<dbReference type="InterPro" id="IPR036693">
    <property type="entry name" value="TF_LuxR_autoind-bd_dom_sf"/>
</dbReference>
<gene>
    <name evidence="5" type="ORF">FDV58_17785</name>
</gene>
<organism evidence="5 6">
    <name type="scientific">Bradyrhizobium elkanii</name>
    <dbReference type="NCBI Taxonomy" id="29448"/>
    <lineage>
        <taxon>Bacteria</taxon>
        <taxon>Pseudomonadati</taxon>
        <taxon>Pseudomonadota</taxon>
        <taxon>Alphaproteobacteria</taxon>
        <taxon>Hyphomicrobiales</taxon>
        <taxon>Nitrobacteraceae</taxon>
        <taxon>Bradyrhizobium</taxon>
    </lineage>
</organism>
<keyword evidence="2" id="KW-0238">DNA-binding</keyword>
<sequence>MVANVDDFIAATFSIASDTELLHLFLKAVEAEGYQNAVFAKARNNRLESIPWDRFPTGYLDTYRERQWDRIDPVVQQIQHARRPFSWDDLCARTNLDRKQKIFLQECKELGVHSGVTIPLHGPGTDVDLISLSLRDQRRPTPDTLGRIYGIAVQYWLKLGGLQAKSEPRVLHLTGREVECLRWCKEGKTNWEIGEIIATSEKTVEFHLSNAIRKLGACNRITAVVMAIQNGVISL</sequence>
<dbReference type="InterPro" id="IPR005143">
    <property type="entry name" value="TF_LuxR_autoind-bd_dom"/>
</dbReference>
<dbReference type="PRINTS" id="PR00038">
    <property type="entry name" value="HTHLUXR"/>
</dbReference>
<evidence type="ECO:0000256" key="1">
    <source>
        <dbReference type="ARBA" id="ARBA00023015"/>
    </source>
</evidence>
<dbReference type="Gene3D" id="3.30.450.80">
    <property type="entry name" value="Transcription factor LuxR-like, autoinducer-binding domain"/>
    <property type="match status" value="1"/>
</dbReference>
<comment type="caution">
    <text evidence="5">The sequence shown here is derived from an EMBL/GenBank/DDBJ whole genome shotgun (WGS) entry which is preliminary data.</text>
</comment>
<dbReference type="InterPro" id="IPR000792">
    <property type="entry name" value="Tscrpt_reg_LuxR_C"/>
</dbReference>
<dbReference type="GO" id="GO:0003677">
    <property type="term" value="F:DNA binding"/>
    <property type="evidence" value="ECO:0007669"/>
    <property type="project" value="UniProtKB-KW"/>
</dbReference>
<dbReference type="GO" id="GO:0006355">
    <property type="term" value="P:regulation of DNA-templated transcription"/>
    <property type="evidence" value="ECO:0007669"/>
    <property type="project" value="InterPro"/>
</dbReference>